<dbReference type="AlphaFoldDB" id="A0AA40KTX9"/>
<organism evidence="2 3">
    <name type="scientific">Melipona bicolor</name>
    <dbReference type="NCBI Taxonomy" id="60889"/>
    <lineage>
        <taxon>Eukaryota</taxon>
        <taxon>Metazoa</taxon>
        <taxon>Ecdysozoa</taxon>
        <taxon>Arthropoda</taxon>
        <taxon>Hexapoda</taxon>
        <taxon>Insecta</taxon>
        <taxon>Pterygota</taxon>
        <taxon>Neoptera</taxon>
        <taxon>Endopterygota</taxon>
        <taxon>Hymenoptera</taxon>
        <taxon>Apocrita</taxon>
        <taxon>Aculeata</taxon>
        <taxon>Apoidea</taxon>
        <taxon>Anthophila</taxon>
        <taxon>Apidae</taxon>
        <taxon>Melipona</taxon>
    </lineage>
</organism>
<evidence type="ECO:0000313" key="3">
    <source>
        <dbReference type="Proteomes" id="UP001177670"/>
    </source>
</evidence>
<evidence type="ECO:0000313" key="2">
    <source>
        <dbReference type="EMBL" id="KAK1132677.1"/>
    </source>
</evidence>
<accession>A0AA40KTX9</accession>
<proteinExistence type="predicted"/>
<comment type="caution">
    <text evidence="2">The sequence shown here is derived from an EMBL/GenBank/DDBJ whole genome shotgun (WGS) entry which is preliminary data.</text>
</comment>
<name>A0AA40KTX9_9HYME</name>
<gene>
    <name evidence="2" type="ORF">K0M31_014062</name>
</gene>
<feature type="region of interest" description="Disordered" evidence="1">
    <location>
        <begin position="60"/>
        <end position="94"/>
    </location>
</feature>
<evidence type="ECO:0000256" key="1">
    <source>
        <dbReference type="SAM" id="MobiDB-lite"/>
    </source>
</evidence>
<feature type="non-terminal residue" evidence="2">
    <location>
        <position position="1"/>
    </location>
</feature>
<dbReference type="EMBL" id="JAHYIQ010000004">
    <property type="protein sequence ID" value="KAK1132677.1"/>
    <property type="molecule type" value="Genomic_DNA"/>
</dbReference>
<reference evidence="2" key="1">
    <citation type="submission" date="2021-10" db="EMBL/GenBank/DDBJ databases">
        <title>Melipona bicolor Genome sequencing and assembly.</title>
        <authorList>
            <person name="Araujo N.S."/>
            <person name="Arias M.C."/>
        </authorList>
    </citation>
    <scope>NUCLEOTIDE SEQUENCE</scope>
    <source>
        <strain evidence="2">USP_2M_L1-L4_2017</strain>
        <tissue evidence="2">Whole body</tissue>
    </source>
</reference>
<dbReference type="Proteomes" id="UP001177670">
    <property type="component" value="Unassembled WGS sequence"/>
</dbReference>
<sequence length="121" mass="13417">SPIKKTPGENSPGCVVETRVTKRFAIITTSFCCASTRDYQAAPTPWQRNAREMPSVRIFERKNPSSTRAPLEGSEFNDTPEGGFRAATPASRERRERCKGPRRCAIVPSIPCFCRLSNIGV</sequence>
<keyword evidence="3" id="KW-1185">Reference proteome</keyword>
<protein>
    <submittedName>
        <fullName evidence="2">Uncharacterized protein</fullName>
    </submittedName>
</protein>